<evidence type="ECO:0000256" key="1">
    <source>
        <dbReference type="SAM" id="MobiDB-lite"/>
    </source>
</evidence>
<dbReference type="InParanoid" id="A0A078A1M3"/>
<dbReference type="InterPro" id="IPR050164">
    <property type="entry name" value="Peptidase_C19"/>
</dbReference>
<feature type="region of interest" description="Disordered" evidence="1">
    <location>
        <begin position="383"/>
        <end position="404"/>
    </location>
</feature>
<dbReference type="PROSITE" id="PS00972">
    <property type="entry name" value="USP_1"/>
    <property type="match status" value="1"/>
</dbReference>
<dbReference type="OrthoDB" id="289038at2759"/>
<dbReference type="InterPro" id="IPR028889">
    <property type="entry name" value="USP"/>
</dbReference>
<dbReference type="PROSITE" id="PS50235">
    <property type="entry name" value="USP_3"/>
    <property type="match status" value="1"/>
</dbReference>
<dbReference type="InterPro" id="IPR001394">
    <property type="entry name" value="Peptidase_C19_UCH"/>
</dbReference>
<dbReference type="GO" id="GO:0005634">
    <property type="term" value="C:nucleus"/>
    <property type="evidence" value="ECO:0007669"/>
    <property type="project" value="TreeGrafter"/>
</dbReference>
<dbReference type="GO" id="GO:0016579">
    <property type="term" value="P:protein deubiquitination"/>
    <property type="evidence" value="ECO:0007669"/>
    <property type="project" value="InterPro"/>
</dbReference>
<feature type="region of interest" description="Disordered" evidence="1">
    <location>
        <begin position="348"/>
        <end position="367"/>
    </location>
</feature>
<reference evidence="3 4" key="1">
    <citation type="submission" date="2014-06" db="EMBL/GenBank/DDBJ databases">
        <authorList>
            <person name="Swart Estienne"/>
        </authorList>
    </citation>
    <scope>NUCLEOTIDE SEQUENCE [LARGE SCALE GENOMIC DNA]</scope>
    <source>
        <strain evidence="3 4">130c</strain>
    </source>
</reference>
<dbReference type="AlphaFoldDB" id="A0A078A1M3"/>
<dbReference type="EMBL" id="CCKQ01004202">
    <property type="protein sequence ID" value="CDW75353.1"/>
    <property type="molecule type" value="Genomic_DNA"/>
</dbReference>
<keyword evidence="4" id="KW-1185">Reference proteome</keyword>
<dbReference type="GO" id="GO:0004843">
    <property type="term" value="F:cysteine-type deubiquitinase activity"/>
    <property type="evidence" value="ECO:0007669"/>
    <property type="project" value="InterPro"/>
</dbReference>
<dbReference type="PROSITE" id="PS00973">
    <property type="entry name" value="USP_2"/>
    <property type="match status" value="1"/>
</dbReference>
<feature type="compositionally biased region" description="Basic and acidic residues" evidence="1">
    <location>
        <begin position="1206"/>
        <end position="1224"/>
    </location>
</feature>
<dbReference type="PANTHER" id="PTHR24006:SF702">
    <property type="entry name" value="UBIQUITIN CARBOXYL-TERMINAL HYDROLASE 47"/>
    <property type="match status" value="1"/>
</dbReference>
<dbReference type="SUPFAM" id="SSF54001">
    <property type="entry name" value="Cysteine proteinases"/>
    <property type="match status" value="1"/>
</dbReference>
<dbReference type="InterPro" id="IPR038765">
    <property type="entry name" value="Papain-like_cys_pep_sf"/>
</dbReference>
<feature type="region of interest" description="Disordered" evidence="1">
    <location>
        <begin position="1193"/>
        <end position="1244"/>
    </location>
</feature>
<dbReference type="GO" id="GO:0005829">
    <property type="term" value="C:cytosol"/>
    <property type="evidence" value="ECO:0007669"/>
    <property type="project" value="TreeGrafter"/>
</dbReference>
<accession>A0A078A1M3</accession>
<sequence>MSNFKSNQPTFYQNHDDIVIKTAGSRVNRYQDVQPSELEDLQSYLQELQSEERKQKYLGLCNQGATCYMNSLLQALYMTPEFRQFIYSWDYNPDLHGNQEYSIPYQLQRLFAHLQMSRRRAVETRGLTKSFGWGANMSFVQHDAQELCRVLFDAIEQSYAIVGDQCTYIKDLYQGEIESYVKCEECGYESINQDKYLDLTLPIRNEDQFGQNAQSKTKARNSTSLEMALEIFLKPERLDGDNQYNCSQCQKKVNAIKGLKIKSTPKILTLQLNRFTMDYNTFQLVKVHDRVTFPFVLNMNDYLNGYDGIKNKRVDEMRSEDQSAKPQQTETFEYVKKQSVAFDVQMEDLSQSNQKDEASQSNIVSSGMTLATSNEDATMIDISIQSDNDKPRTGSAEQKTRHQKLIDEDILQADFIKGQSQISENFESPIKQNSSENSPLSLKEEQDIDFAQKQALDSKRRDIENKQKIQENLKEGDQVYELFAVLIHQGNQGSGHYYAYIRSFEKNENGISDWMVFNDQEVRKISEEDVERAYGQKYGDPTAYLLMYRRYEPQNEIIQISNELIKECYHNELQSQIQSLIKEQREVYEQMIQLTLKIYLDNQQENAELNYVEVNIKKTETLGELAKQALQLHGIDIQSIDLQNNFRFRAFDEKKKAKLTVYNQYDDTLLKLRFNYTTVLMIELKQSEQEFEVYDPDWIFIRVIKHDSNVDYEQMNPEIIQQHSQVIKVNKKLENIYDLDKKISQLYGIPEQKLVILMRVQFAKSGTVKSEVYNLHWRKSKTIEEGPRIDDSSFLFIEEGDTKDKNENFKWHQEFNKQFESLTININDPSSDPKGLEYKQQIQVRKSETLCEFKNKVGLLLNLNPEEIIVKRANNLAELKNLNWKMGDFNLIDGDKLKIEQGKPHIEGNFEINVSLIRLSNDNFTDDKLFETTFLFKLQINPNIDSTTLKKLIVEQYNDKNENKLDIRQVKVRVAKLDDFGDVLKDADSLENFDIFDGKQIYIQEIIPDRTFDFVNAKDPSNCYHVLFREWDPETWQYGPLYEVRIDKQAYLNKLAIFLADKVFPHISAESIQGCKVNYLSMFKRSELVLKRWNVLKSQATKIAQSAVKISKDSDYIIIKDSRKFVREDLTEEEMQKWSTPSYVTYLSKRTVKPKPAPKPIGAKSGGGIAKSTADAKIEIKKKVMASRANRPLEQAIKINVGGPKIDSESKQQSNDQKESKSNEEVEQDPENCCLMGSGVFMQV</sequence>
<dbReference type="Pfam" id="PF00443">
    <property type="entry name" value="UCH"/>
    <property type="match status" value="1"/>
</dbReference>
<dbReference type="PANTHER" id="PTHR24006">
    <property type="entry name" value="UBIQUITIN CARBOXYL-TERMINAL HYDROLASE"/>
    <property type="match status" value="1"/>
</dbReference>
<evidence type="ECO:0000259" key="2">
    <source>
        <dbReference type="PROSITE" id="PS50235"/>
    </source>
</evidence>
<feature type="compositionally biased region" description="Basic and acidic residues" evidence="1">
    <location>
        <begin position="387"/>
        <end position="404"/>
    </location>
</feature>
<evidence type="ECO:0000313" key="4">
    <source>
        <dbReference type="Proteomes" id="UP000039865"/>
    </source>
</evidence>
<protein>
    <submittedName>
        <fullName evidence="3">Ubiquitin carboxyl-terminal hydrolase</fullName>
    </submittedName>
</protein>
<dbReference type="Proteomes" id="UP000039865">
    <property type="component" value="Unassembled WGS sequence"/>
</dbReference>
<name>A0A078A1M3_STYLE</name>
<dbReference type="OMA" id="HSTCAYM"/>
<dbReference type="Gene3D" id="3.90.70.10">
    <property type="entry name" value="Cysteine proteinases"/>
    <property type="match status" value="1"/>
</dbReference>
<organism evidence="3 4">
    <name type="scientific">Stylonychia lemnae</name>
    <name type="common">Ciliate</name>
    <dbReference type="NCBI Taxonomy" id="5949"/>
    <lineage>
        <taxon>Eukaryota</taxon>
        <taxon>Sar</taxon>
        <taxon>Alveolata</taxon>
        <taxon>Ciliophora</taxon>
        <taxon>Intramacronucleata</taxon>
        <taxon>Spirotrichea</taxon>
        <taxon>Stichotrichia</taxon>
        <taxon>Sporadotrichida</taxon>
        <taxon>Oxytrichidae</taxon>
        <taxon>Stylonychinae</taxon>
        <taxon>Stylonychia</taxon>
    </lineage>
</organism>
<keyword evidence="3" id="KW-0378">Hydrolase</keyword>
<gene>
    <name evidence="3" type="primary">Contig4011.g4296</name>
    <name evidence="3" type="ORF">STYLEM_4341</name>
</gene>
<feature type="domain" description="USP" evidence="2">
    <location>
        <begin position="58"/>
        <end position="551"/>
    </location>
</feature>
<proteinExistence type="predicted"/>
<dbReference type="InterPro" id="IPR018200">
    <property type="entry name" value="USP_CS"/>
</dbReference>
<evidence type="ECO:0000313" key="3">
    <source>
        <dbReference type="EMBL" id="CDW75353.1"/>
    </source>
</evidence>